<dbReference type="EMBL" id="BNBO01000044">
    <property type="protein sequence ID" value="GHH79970.1"/>
    <property type="molecule type" value="Genomic_DNA"/>
</dbReference>
<evidence type="ECO:0000313" key="3">
    <source>
        <dbReference type="Proteomes" id="UP000617734"/>
    </source>
</evidence>
<organism evidence="2 3">
    <name type="scientific">Kitasatospora indigofera</name>
    <dbReference type="NCBI Taxonomy" id="67307"/>
    <lineage>
        <taxon>Bacteria</taxon>
        <taxon>Bacillati</taxon>
        <taxon>Actinomycetota</taxon>
        <taxon>Actinomycetes</taxon>
        <taxon>Kitasatosporales</taxon>
        <taxon>Streptomycetaceae</taxon>
        <taxon>Kitasatospora</taxon>
    </lineage>
</organism>
<comment type="caution">
    <text evidence="2">The sequence shown here is derived from an EMBL/GenBank/DDBJ whole genome shotgun (WGS) entry which is preliminary data.</text>
</comment>
<proteinExistence type="predicted"/>
<evidence type="ECO:0000313" key="2">
    <source>
        <dbReference type="EMBL" id="GHH79970.1"/>
    </source>
</evidence>
<reference evidence="2" key="2">
    <citation type="submission" date="2020-09" db="EMBL/GenBank/DDBJ databases">
        <authorList>
            <person name="Sun Q."/>
            <person name="Ohkuma M."/>
        </authorList>
    </citation>
    <scope>NUCLEOTIDE SEQUENCE</scope>
    <source>
        <strain evidence="2">JCM 4646</strain>
    </source>
</reference>
<sequence>MASYEAHAQAASDILARTKITGMQATNELRAQVAQVEALLALAAAVAGRRTEASSRPPQYPPDGIAGSR</sequence>
<protein>
    <submittedName>
        <fullName evidence="2">Uncharacterized protein</fullName>
    </submittedName>
</protein>
<reference evidence="2" key="1">
    <citation type="journal article" date="2014" name="Int. J. Syst. Evol. Microbiol.">
        <title>Complete genome sequence of Corynebacterium casei LMG S-19264T (=DSM 44701T), isolated from a smear-ripened cheese.</title>
        <authorList>
            <consortium name="US DOE Joint Genome Institute (JGI-PGF)"/>
            <person name="Walter F."/>
            <person name="Albersmeier A."/>
            <person name="Kalinowski J."/>
            <person name="Ruckert C."/>
        </authorList>
    </citation>
    <scope>NUCLEOTIDE SEQUENCE</scope>
    <source>
        <strain evidence="2">JCM 4646</strain>
    </source>
</reference>
<gene>
    <name evidence="2" type="ORF">GCM10018781_59190</name>
</gene>
<dbReference type="AlphaFoldDB" id="A0A919G8F7"/>
<feature type="region of interest" description="Disordered" evidence="1">
    <location>
        <begin position="47"/>
        <end position="69"/>
    </location>
</feature>
<accession>A0A919G8F7</accession>
<dbReference type="GeneID" id="95356259"/>
<name>A0A919G8F7_9ACTN</name>
<dbReference type="RefSeq" id="WP_190213981.1">
    <property type="nucleotide sequence ID" value="NZ_BNBO01000044.1"/>
</dbReference>
<evidence type="ECO:0000256" key="1">
    <source>
        <dbReference type="SAM" id="MobiDB-lite"/>
    </source>
</evidence>
<dbReference type="Proteomes" id="UP000617734">
    <property type="component" value="Unassembled WGS sequence"/>
</dbReference>
<keyword evidence="3" id="KW-1185">Reference proteome</keyword>